<dbReference type="EMBL" id="KZ863911">
    <property type="protein sequence ID" value="RIA05606.1"/>
    <property type="molecule type" value="Genomic_DNA"/>
</dbReference>
<dbReference type="Gene3D" id="3.30.730.10">
    <property type="entry name" value="AP2/ERF domain"/>
    <property type="match status" value="1"/>
</dbReference>
<dbReference type="AlphaFoldDB" id="A0A397KYV1"/>
<dbReference type="PANTHER" id="PTHR31194">
    <property type="entry name" value="SHN SHINE , DNA BINDING / TRANSCRIPTION FACTOR"/>
    <property type="match status" value="1"/>
</dbReference>
<dbReference type="CDD" id="cd00018">
    <property type="entry name" value="AP2"/>
    <property type="match status" value="1"/>
</dbReference>
<evidence type="ECO:0000256" key="8">
    <source>
        <dbReference type="ARBA" id="ARBA00024343"/>
    </source>
</evidence>
<keyword evidence="7" id="KW-0539">Nucleus</keyword>
<dbReference type="GO" id="GO:0009873">
    <property type="term" value="P:ethylene-activated signaling pathway"/>
    <property type="evidence" value="ECO:0007669"/>
    <property type="project" value="UniProtKB-KW"/>
</dbReference>
<dbReference type="SMART" id="SM00380">
    <property type="entry name" value="AP2"/>
    <property type="match status" value="1"/>
</dbReference>
<dbReference type="GO" id="GO:0003677">
    <property type="term" value="F:DNA binding"/>
    <property type="evidence" value="ECO:0007669"/>
    <property type="project" value="UniProtKB-KW"/>
</dbReference>
<evidence type="ECO:0000256" key="9">
    <source>
        <dbReference type="SAM" id="MobiDB-lite"/>
    </source>
</evidence>
<evidence type="ECO:0000256" key="1">
    <source>
        <dbReference type="ARBA" id="ARBA00004123"/>
    </source>
</evidence>
<keyword evidence="5" id="KW-0010">Activator</keyword>
<dbReference type="SUPFAM" id="SSF54171">
    <property type="entry name" value="DNA-binding domain"/>
    <property type="match status" value="1"/>
</dbReference>
<keyword evidence="2" id="KW-0936">Ethylene signaling pathway</keyword>
<evidence type="ECO:0000259" key="10">
    <source>
        <dbReference type="PROSITE" id="PS51032"/>
    </source>
</evidence>
<feature type="domain" description="AP2/ERF" evidence="10">
    <location>
        <begin position="60"/>
        <end position="122"/>
    </location>
</feature>
<feature type="compositionally biased region" description="Basic and acidic residues" evidence="9">
    <location>
        <begin position="124"/>
        <end position="134"/>
    </location>
</feature>
<evidence type="ECO:0000256" key="7">
    <source>
        <dbReference type="ARBA" id="ARBA00023242"/>
    </source>
</evidence>
<dbReference type="Proteomes" id="UP000264353">
    <property type="component" value="Unassembled WGS sequence"/>
</dbReference>
<protein>
    <recommendedName>
        <fullName evidence="10">AP2/ERF domain-containing protein</fullName>
    </recommendedName>
</protein>
<keyword evidence="3" id="KW-0805">Transcription regulation</keyword>
<evidence type="ECO:0000256" key="6">
    <source>
        <dbReference type="ARBA" id="ARBA00023163"/>
    </source>
</evidence>
<evidence type="ECO:0000256" key="2">
    <source>
        <dbReference type="ARBA" id="ARBA00022745"/>
    </source>
</evidence>
<keyword evidence="4" id="KW-0238">DNA-binding</keyword>
<organism evidence="11">
    <name type="scientific">Brassica campestris</name>
    <name type="common">Field mustard</name>
    <dbReference type="NCBI Taxonomy" id="3711"/>
    <lineage>
        <taxon>Eukaryota</taxon>
        <taxon>Viridiplantae</taxon>
        <taxon>Streptophyta</taxon>
        <taxon>Embryophyta</taxon>
        <taxon>Tracheophyta</taxon>
        <taxon>Spermatophyta</taxon>
        <taxon>Magnoliopsida</taxon>
        <taxon>eudicotyledons</taxon>
        <taxon>Gunneridae</taxon>
        <taxon>Pentapetalae</taxon>
        <taxon>rosids</taxon>
        <taxon>malvids</taxon>
        <taxon>Brassicales</taxon>
        <taxon>Brassicaceae</taxon>
        <taxon>Brassiceae</taxon>
        <taxon>Brassica</taxon>
    </lineage>
</organism>
<comment type="subcellular location">
    <subcellularLocation>
        <location evidence="1">Nucleus</location>
    </subcellularLocation>
</comment>
<dbReference type="GO" id="GO:0005634">
    <property type="term" value="C:nucleus"/>
    <property type="evidence" value="ECO:0007669"/>
    <property type="project" value="UniProtKB-SubCell"/>
</dbReference>
<gene>
    <name evidence="11" type="ORF">BRARA_K00124</name>
</gene>
<comment type="similarity">
    <text evidence="8">Belongs to the AP2/ERF transcription factor family. ERF subfamily.</text>
</comment>
<evidence type="ECO:0000313" key="11">
    <source>
        <dbReference type="EMBL" id="RIA05606.1"/>
    </source>
</evidence>
<dbReference type="GO" id="GO:0003700">
    <property type="term" value="F:DNA-binding transcription factor activity"/>
    <property type="evidence" value="ECO:0007669"/>
    <property type="project" value="InterPro"/>
</dbReference>
<dbReference type="InterPro" id="IPR050913">
    <property type="entry name" value="AP2/ERF_ERF"/>
</dbReference>
<reference evidence="11" key="1">
    <citation type="submission" date="2018-06" db="EMBL/GenBank/DDBJ databases">
        <title>WGS assembly of Brassica rapa FPsc.</title>
        <authorList>
            <person name="Bowman J."/>
            <person name="Kohchi T."/>
            <person name="Yamato K."/>
            <person name="Jenkins J."/>
            <person name="Shu S."/>
            <person name="Ishizaki K."/>
            <person name="Yamaoka S."/>
            <person name="Nishihama R."/>
            <person name="Nakamura Y."/>
            <person name="Berger F."/>
            <person name="Adam C."/>
            <person name="Aki S."/>
            <person name="Althoff F."/>
            <person name="Araki T."/>
            <person name="Arteaga-Vazquez M."/>
            <person name="Balasubrmanian S."/>
            <person name="Bauer D."/>
            <person name="Boehm C."/>
            <person name="Briginshaw L."/>
            <person name="Caballero-Perez J."/>
            <person name="Catarino B."/>
            <person name="Chen F."/>
            <person name="Chiyoda S."/>
            <person name="Chovatia M."/>
            <person name="Davies K."/>
            <person name="Delmans M."/>
            <person name="Demura T."/>
            <person name="Dierschke T."/>
            <person name="Dolan L."/>
            <person name="Dorantes-Acosta A."/>
            <person name="Eklund D."/>
            <person name="Florent S."/>
            <person name="Flores-Sandoval E."/>
            <person name="Fujiyama A."/>
            <person name="Fukuzawa H."/>
            <person name="Galik B."/>
            <person name="Grimanelli D."/>
            <person name="Grimwood J."/>
            <person name="Grossniklaus U."/>
            <person name="Hamada T."/>
            <person name="Haseloff J."/>
            <person name="Hetherington A."/>
            <person name="Higo A."/>
            <person name="Hirakawa Y."/>
            <person name="Hundley H."/>
            <person name="Ikeda Y."/>
            <person name="Inoue K."/>
            <person name="Inoue S."/>
            <person name="Ishida S."/>
            <person name="Jia Q."/>
            <person name="Kakita M."/>
            <person name="Kanazawa T."/>
            <person name="Kawai Y."/>
            <person name="Kawashima T."/>
            <person name="Kennedy M."/>
            <person name="Kinose K."/>
            <person name="Kinoshita T."/>
            <person name="Kohara Y."/>
            <person name="Koide E."/>
            <person name="Komatsu K."/>
            <person name="Kopischke S."/>
            <person name="Kubo M."/>
            <person name="Kyozuka J."/>
            <person name="Lagercrantz U."/>
            <person name="Lin S."/>
            <person name="Lindquist E."/>
            <person name="Lipzen A."/>
            <person name="Lu C."/>
            <person name="Luna E."/>
            <person name="Martienssen R."/>
            <person name="Minamino N."/>
            <person name="Mizutani M."/>
            <person name="Mizutani M."/>
            <person name="Mochizuki N."/>
            <person name="Monte I."/>
            <person name="Mosher R."/>
            <person name="Nagasaki H."/>
            <person name="Nakagami H."/>
            <person name="Naramoto S."/>
            <person name="Nishitani K."/>
            <person name="Ohtani M."/>
            <person name="Okamoto T."/>
            <person name="Okumura M."/>
            <person name="Phillips J."/>
            <person name="Pollak B."/>
            <person name="Reinders A."/>
            <person name="Roevekamp M."/>
            <person name="Sano R."/>
            <person name="Sawa S."/>
            <person name="Schmid M."/>
            <person name="Shirakawa M."/>
            <person name="Solano R."/>
            <person name="Spunde A."/>
            <person name="Suetsugu N."/>
            <person name="Sugano S."/>
            <person name="Sugiyama A."/>
            <person name="Sun R."/>
            <person name="Suzuki Y."/>
            <person name="Takenaka M."/>
            <person name="Takezawa D."/>
            <person name="Tomogane H."/>
            <person name="Tsuzuki M."/>
            <person name="Ueda T."/>
            <person name="Umeda M."/>
            <person name="Ward J."/>
            <person name="Watanabe Y."/>
            <person name="Yazaki K."/>
            <person name="Yokoyama R."/>
            <person name="Yoshitake Y."/>
            <person name="Yotsui I."/>
            <person name="Zachgo S."/>
            <person name="Schmutz J."/>
        </authorList>
    </citation>
    <scope>NUCLEOTIDE SEQUENCE [LARGE SCALE GENOMIC DNA]</scope>
</reference>
<evidence type="ECO:0000256" key="4">
    <source>
        <dbReference type="ARBA" id="ARBA00023125"/>
    </source>
</evidence>
<proteinExistence type="inferred from homology"/>
<accession>A0A397KYV1</accession>
<dbReference type="Pfam" id="PF00847">
    <property type="entry name" value="AP2"/>
    <property type="match status" value="1"/>
</dbReference>
<keyword evidence="6" id="KW-0804">Transcription</keyword>
<dbReference type="InterPro" id="IPR001471">
    <property type="entry name" value="AP2/ERF_dom"/>
</dbReference>
<evidence type="ECO:0000256" key="3">
    <source>
        <dbReference type="ARBA" id="ARBA00023015"/>
    </source>
</evidence>
<dbReference type="PROSITE" id="PS51032">
    <property type="entry name" value="AP2_ERF"/>
    <property type="match status" value="1"/>
</dbReference>
<feature type="region of interest" description="Disordered" evidence="9">
    <location>
        <begin position="111"/>
        <end position="134"/>
    </location>
</feature>
<name>A0A397KYV1_BRACM</name>
<dbReference type="PANTHER" id="PTHR31194:SF119">
    <property type="entry name" value="GENOME ASSEMBLY, CHROMOSOME: A03"/>
    <property type="match status" value="1"/>
</dbReference>
<dbReference type="InterPro" id="IPR016177">
    <property type="entry name" value="DNA-bd_dom_sf"/>
</dbReference>
<evidence type="ECO:0000256" key="5">
    <source>
        <dbReference type="ARBA" id="ARBA00023159"/>
    </source>
</evidence>
<dbReference type="InterPro" id="IPR036955">
    <property type="entry name" value="AP2/ERF_dom_sf"/>
</dbReference>
<sequence length="134" mass="14688">MVSALRQVISNDRGDNSSTNAVAFESLHQPFDAGPCPLCNITGCSGCAFPVHVEIDKEKKHKGVRQKPSGRWCAEIWDPSLQRRRWLGTFPTLKIAAEVYDDAAANLVKKKAARSGTLTNGEEPSIHRKDDGGR</sequence>